<organism evidence="3 4">
    <name type="scientific">Collybiopsis luxurians FD-317 M1</name>
    <dbReference type="NCBI Taxonomy" id="944289"/>
    <lineage>
        <taxon>Eukaryota</taxon>
        <taxon>Fungi</taxon>
        <taxon>Dikarya</taxon>
        <taxon>Basidiomycota</taxon>
        <taxon>Agaricomycotina</taxon>
        <taxon>Agaricomycetes</taxon>
        <taxon>Agaricomycetidae</taxon>
        <taxon>Agaricales</taxon>
        <taxon>Marasmiineae</taxon>
        <taxon>Omphalotaceae</taxon>
        <taxon>Collybiopsis</taxon>
        <taxon>Collybiopsis luxurians</taxon>
    </lineage>
</organism>
<evidence type="ECO:0000313" key="3">
    <source>
        <dbReference type="EMBL" id="KIK51655.1"/>
    </source>
</evidence>
<name>A0A0D0AN54_9AGAR</name>
<keyword evidence="2" id="KW-0472">Membrane</keyword>
<gene>
    <name evidence="3" type="ORF">GYMLUDRAFT_265709</name>
</gene>
<feature type="region of interest" description="Disordered" evidence="1">
    <location>
        <begin position="53"/>
        <end position="86"/>
    </location>
</feature>
<evidence type="ECO:0000313" key="4">
    <source>
        <dbReference type="Proteomes" id="UP000053593"/>
    </source>
</evidence>
<keyword evidence="2" id="KW-1133">Transmembrane helix</keyword>
<feature type="region of interest" description="Disordered" evidence="1">
    <location>
        <begin position="193"/>
        <end position="213"/>
    </location>
</feature>
<evidence type="ECO:0000256" key="1">
    <source>
        <dbReference type="SAM" id="MobiDB-lite"/>
    </source>
</evidence>
<protein>
    <submittedName>
        <fullName evidence="3">Unplaced genomic scaffold GYMLUscaffold_110, whole genome shotgun sequence</fullName>
    </submittedName>
</protein>
<sequence length="299" mass="31059">MVAASTSVEHPTLSILTSAASKAASGAKSQTSTISVLATSSGVHSSIFAVPTGAPSSLSITGSRSSSSTTIAAVPDSSEPTQLTGNSSLQLSPTLKSYSVQLTNSQWTISSTQSFNSQLISNTQFGSLQSPSSTQSSLGPVSAGTHKLTVSPAVIAGIVVGSVAVLLVTSFTIFLLRRRRRTRLGLSQHIDAVPTSEVSPSSPESASHSASEKSSLFMDLTSPSWPGDNAGSTLYASDLLTPTKGSLVESQSIETRLEFLQNLVTQIMINVQRIESRIEHENGATMARSEARPPTYASG</sequence>
<feature type="transmembrane region" description="Helical" evidence="2">
    <location>
        <begin position="153"/>
        <end position="176"/>
    </location>
</feature>
<proteinExistence type="predicted"/>
<keyword evidence="4" id="KW-1185">Reference proteome</keyword>
<accession>A0A0D0AN54</accession>
<dbReference type="EMBL" id="KN834858">
    <property type="protein sequence ID" value="KIK51655.1"/>
    <property type="molecule type" value="Genomic_DNA"/>
</dbReference>
<evidence type="ECO:0000256" key="2">
    <source>
        <dbReference type="SAM" id="Phobius"/>
    </source>
</evidence>
<dbReference type="AlphaFoldDB" id="A0A0D0AN54"/>
<feature type="compositionally biased region" description="Low complexity" evidence="1">
    <location>
        <begin position="56"/>
        <end position="70"/>
    </location>
</feature>
<dbReference type="HOGENOM" id="CLU_930825_0_0_1"/>
<reference evidence="3 4" key="1">
    <citation type="submission" date="2014-04" db="EMBL/GenBank/DDBJ databases">
        <title>Evolutionary Origins and Diversification of the Mycorrhizal Mutualists.</title>
        <authorList>
            <consortium name="DOE Joint Genome Institute"/>
            <consortium name="Mycorrhizal Genomics Consortium"/>
            <person name="Kohler A."/>
            <person name="Kuo A."/>
            <person name="Nagy L.G."/>
            <person name="Floudas D."/>
            <person name="Copeland A."/>
            <person name="Barry K.W."/>
            <person name="Cichocki N."/>
            <person name="Veneault-Fourrey C."/>
            <person name="LaButti K."/>
            <person name="Lindquist E.A."/>
            <person name="Lipzen A."/>
            <person name="Lundell T."/>
            <person name="Morin E."/>
            <person name="Murat C."/>
            <person name="Riley R."/>
            <person name="Ohm R."/>
            <person name="Sun H."/>
            <person name="Tunlid A."/>
            <person name="Henrissat B."/>
            <person name="Grigoriev I.V."/>
            <person name="Hibbett D.S."/>
            <person name="Martin F."/>
        </authorList>
    </citation>
    <scope>NUCLEOTIDE SEQUENCE [LARGE SCALE GENOMIC DNA]</scope>
    <source>
        <strain evidence="3 4">FD-317 M1</strain>
    </source>
</reference>
<keyword evidence="2" id="KW-0812">Transmembrane</keyword>
<dbReference type="Proteomes" id="UP000053593">
    <property type="component" value="Unassembled WGS sequence"/>
</dbReference>